<evidence type="ECO:0000313" key="3">
    <source>
        <dbReference type="Proteomes" id="UP001290455"/>
    </source>
</evidence>
<evidence type="ECO:0000313" key="2">
    <source>
        <dbReference type="EMBL" id="MDZ5472689.1"/>
    </source>
</evidence>
<protein>
    <recommendedName>
        <fullName evidence="4">DUF4760 domain-containing protein</fullName>
    </recommendedName>
</protein>
<keyword evidence="1" id="KW-0472">Membrane</keyword>
<keyword evidence="1" id="KW-1133">Transmembrane helix</keyword>
<gene>
    <name evidence="2" type="ORF">SM124_13200</name>
</gene>
<name>A0ABU5IZV3_9BACI</name>
<keyword evidence="3" id="KW-1185">Reference proteome</keyword>
<organism evidence="2 3">
    <name type="scientific">Robertmurraya mangrovi</name>
    <dbReference type="NCBI Taxonomy" id="3098077"/>
    <lineage>
        <taxon>Bacteria</taxon>
        <taxon>Bacillati</taxon>
        <taxon>Bacillota</taxon>
        <taxon>Bacilli</taxon>
        <taxon>Bacillales</taxon>
        <taxon>Bacillaceae</taxon>
        <taxon>Robertmurraya</taxon>
    </lineage>
</organism>
<keyword evidence="1" id="KW-0812">Transmembrane</keyword>
<accession>A0ABU5IZV3</accession>
<reference evidence="2 3" key="1">
    <citation type="submission" date="2023-11" db="EMBL/GenBank/DDBJ databases">
        <title>Bacillus jintuensis, isolated from a mudflat on the Beibu Gulf coast.</title>
        <authorList>
            <person name="Li M."/>
        </authorList>
    </citation>
    <scope>NUCLEOTIDE SEQUENCE [LARGE SCALE GENOMIC DNA]</scope>
    <source>
        <strain evidence="2 3">31A1R</strain>
    </source>
</reference>
<comment type="caution">
    <text evidence="2">The sequence shown here is derived from an EMBL/GenBank/DDBJ whole genome shotgun (WGS) entry which is preliminary data.</text>
</comment>
<evidence type="ECO:0008006" key="4">
    <source>
        <dbReference type="Google" id="ProtNLM"/>
    </source>
</evidence>
<dbReference type="EMBL" id="JAXOFX010000008">
    <property type="protein sequence ID" value="MDZ5472689.1"/>
    <property type="molecule type" value="Genomic_DNA"/>
</dbReference>
<evidence type="ECO:0000256" key="1">
    <source>
        <dbReference type="SAM" id="Phobius"/>
    </source>
</evidence>
<feature type="transmembrane region" description="Helical" evidence="1">
    <location>
        <begin position="33"/>
        <end position="50"/>
    </location>
</feature>
<proteinExistence type="predicted"/>
<sequence>MEKKKTVLESLDGISLEISQLSQEFAGWVMKDTINAIIVLIGIGITFYFSQRLAKLANETHALNERIFTINQDNLHERKEARKGVIRTNVLNIQQFIREQYEGYDFTYIDLIPENCGVEDLTEFFSDEEIGKISRAWYEFRKYKIKYSNGLKEHEKDAFLRDSQRLMGIFNDAFIVTGKIIMAELVVEPKKRWFKKR</sequence>
<dbReference type="Proteomes" id="UP001290455">
    <property type="component" value="Unassembled WGS sequence"/>
</dbReference>
<dbReference type="RefSeq" id="WP_322446992.1">
    <property type="nucleotide sequence ID" value="NZ_JAXOFX010000008.1"/>
</dbReference>